<feature type="compositionally biased region" description="Polar residues" evidence="1">
    <location>
        <begin position="289"/>
        <end position="303"/>
    </location>
</feature>
<evidence type="ECO:0000313" key="3">
    <source>
        <dbReference type="Proteomes" id="UP000009173"/>
    </source>
</evidence>
<dbReference type="KEGG" id="dvl:Dvul_2976"/>
<gene>
    <name evidence="2" type="ordered locus">Dvul_2976</name>
</gene>
<sequence>MILQALHGYYQRMSADPDAGMPPYGTSMENISFALVLDAKGTLRGIEDLREQDGKKLRPRKMAVPAAVTRTSGVKANFCWDKTAYVLGNDANGAAKNAERFAAFRELLTAVCADVDDEGFRAVTRFLDTWDPEQAAQVVAALHDWDDIVPANLVFRLEGTKGFIHDRPAIQKAWSAFCANSDNSPKGRCLITGERDVAQALVHTPIKGVAGGQTSGGYIVSFNAPAFVSYHKDKADVGEVAAFAYTTALNTLLARGSRQRVPIADATVVFWAERSSPAEDIFAGMFDPPSTTAKPESSNGTQPEDSEEGSQPDTTRDDPHAAARMHDLLVAIRSGKRATDIMPDMDESVRFHVLGLSPNAARLSVRFWEVDTVGHMLDKVGRHYRELEIVRQYDNEPEFPPLWLLLRQTAALNKTENISPVLAGGLFRAMLTGGPYPQSLLPAVLGRIRAEHTVTYYRAALIKAYLIRNRKLEVPVSLDPARTDRPYLLGRLFAVLEKAQEDAVPGANATIKDRYLASASANPGQVFHMLLKNASNHTAKLRKDPERKGSAIHYEIMMQEIIDNISDFPVTMSSDEQGLFMIGYYHQRKALFTKKNKEN</sequence>
<dbReference type="InterPro" id="IPR010144">
    <property type="entry name" value="CRISPR-assoc_prot_Csd1-typ"/>
</dbReference>
<protein>
    <submittedName>
        <fullName evidence="2">CRISPR-associated protein, Csd1 family</fullName>
    </submittedName>
</protein>
<geneLocation type="plasmid" evidence="2 3">
    <name>pDVUL01</name>
</geneLocation>
<organism evidence="2 3">
    <name type="scientific">Nitratidesulfovibrio vulgaris (strain DP4)</name>
    <name type="common">Desulfovibrio vulgaris</name>
    <dbReference type="NCBI Taxonomy" id="391774"/>
    <lineage>
        <taxon>Bacteria</taxon>
        <taxon>Pseudomonadati</taxon>
        <taxon>Thermodesulfobacteriota</taxon>
        <taxon>Desulfovibrionia</taxon>
        <taxon>Desulfovibrionales</taxon>
        <taxon>Desulfovibrionaceae</taxon>
        <taxon>Nitratidesulfovibrio</taxon>
    </lineage>
</organism>
<dbReference type="CDD" id="cd09757">
    <property type="entry name" value="Cas8c_I-C"/>
    <property type="match status" value="1"/>
</dbReference>
<dbReference type="RefSeq" id="WP_011787404.1">
    <property type="nucleotide sequence ID" value="NC_008741.1"/>
</dbReference>
<dbReference type="HOGENOM" id="CLU_031037_0_0_7"/>
<dbReference type="Pfam" id="PF09709">
    <property type="entry name" value="Cas_Csd1"/>
    <property type="match status" value="1"/>
</dbReference>
<dbReference type="Proteomes" id="UP000009173">
    <property type="component" value="Plasmid pDVUL01"/>
</dbReference>
<dbReference type="NCBIfam" id="TIGR01863">
    <property type="entry name" value="cas_Csd1"/>
    <property type="match status" value="1"/>
</dbReference>
<dbReference type="AlphaFoldDB" id="A0A0H3ABJ5"/>
<keyword evidence="2" id="KW-0614">Plasmid</keyword>
<feature type="region of interest" description="Disordered" evidence="1">
    <location>
        <begin position="281"/>
        <end position="319"/>
    </location>
</feature>
<name>A0A0H3ABJ5_NITV4</name>
<reference evidence="3" key="1">
    <citation type="journal article" date="2009" name="Environ. Microbiol.">
        <title>Contribution of mobile genetic elements to Desulfovibrio vulgaris genome plasticity.</title>
        <authorList>
            <person name="Walker C.B."/>
            <person name="Stolyar S."/>
            <person name="Chivian D."/>
            <person name="Pinel N."/>
            <person name="Gabster J.A."/>
            <person name="Dehal P.S."/>
            <person name="He Z."/>
            <person name="Yang Z.K."/>
            <person name="Yen H.C."/>
            <person name="Zhou J."/>
            <person name="Wall J.D."/>
            <person name="Hazen T.C."/>
            <person name="Arkin A.P."/>
            <person name="Stahl D.A."/>
        </authorList>
    </citation>
    <scope>NUCLEOTIDE SEQUENCE [LARGE SCALE GENOMIC DNA]</scope>
    <source>
        <strain evidence="3">DP4</strain>
        <plasmid evidence="3">Plasmid pDVUL01</plasmid>
    </source>
</reference>
<evidence type="ECO:0000313" key="2">
    <source>
        <dbReference type="EMBL" id="ABM29987.1"/>
    </source>
</evidence>
<evidence type="ECO:0000256" key="1">
    <source>
        <dbReference type="SAM" id="MobiDB-lite"/>
    </source>
</evidence>
<proteinExistence type="predicted"/>
<accession>A0A0H3ABJ5</accession>
<dbReference type="EMBL" id="CP000528">
    <property type="protein sequence ID" value="ABM29987.1"/>
    <property type="molecule type" value="Genomic_DNA"/>
</dbReference>